<dbReference type="Gene3D" id="3.90.226.10">
    <property type="entry name" value="2-enoyl-CoA Hydratase, Chain A, domain 1"/>
    <property type="match status" value="1"/>
</dbReference>
<dbReference type="InterPro" id="IPR029045">
    <property type="entry name" value="ClpP/crotonase-like_dom_sf"/>
</dbReference>
<evidence type="ECO:0000256" key="7">
    <source>
        <dbReference type="ARBA" id="ARBA00023140"/>
    </source>
</evidence>
<proteinExistence type="inferred from homology"/>
<keyword evidence="5" id="KW-0007">Acetylation</keyword>
<comment type="pathway">
    <text evidence="2">Lipid metabolism; fatty acid beta-oxidation.</text>
</comment>
<dbReference type="RefSeq" id="WP_119770578.1">
    <property type="nucleotide sequence ID" value="NZ_QYUO01000002.1"/>
</dbReference>
<comment type="subcellular location">
    <subcellularLocation>
        <location evidence="1">Peroxisome</location>
    </subcellularLocation>
</comment>
<dbReference type="Gene3D" id="1.10.12.10">
    <property type="entry name" value="Lyase 2-enoyl-coa Hydratase, Chain A, domain 2"/>
    <property type="match status" value="1"/>
</dbReference>
<keyword evidence="10" id="KW-1185">Reference proteome</keyword>
<evidence type="ECO:0000256" key="6">
    <source>
        <dbReference type="ARBA" id="ARBA00023098"/>
    </source>
</evidence>
<dbReference type="EMBL" id="QYUO01000002">
    <property type="protein sequence ID" value="RJF95428.1"/>
    <property type="molecule type" value="Genomic_DNA"/>
</dbReference>
<dbReference type="InterPro" id="IPR014748">
    <property type="entry name" value="Enoyl-CoA_hydra_C"/>
</dbReference>
<evidence type="ECO:0000313" key="10">
    <source>
        <dbReference type="Proteomes" id="UP000265955"/>
    </source>
</evidence>
<dbReference type="GO" id="GO:0005737">
    <property type="term" value="C:cytoplasm"/>
    <property type="evidence" value="ECO:0007669"/>
    <property type="project" value="UniProtKB-ARBA"/>
</dbReference>
<comment type="similarity">
    <text evidence="3">Belongs to the enoyl-CoA hydratase/isomerase family.</text>
</comment>
<keyword evidence="4" id="KW-0276">Fatty acid metabolism</keyword>
<dbReference type="GO" id="GO:0016853">
    <property type="term" value="F:isomerase activity"/>
    <property type="evidence" value="ECO:0007669"/>
    <property type="project" value="UniProtKB-KW"/>
</dbReference>
<dbReference type="InterPro" id="IPR001753">
    <property type="entry name" value="Enoyl-CoA_hydra/iso"/>
</dbReference>
<dbReference type="InterPro" id="IPR045002">
    <property type="entry name" value="Ech1-like"/>
</dbReference>
<dbReference type="GO" id="GO:0006635">
    <property type="term" value="P:fatty acid beta-oxidation"/>
    <property type="evidence" value="ECO:0007669"/>
    <property type="project" value="UniProtKB-UniPathway"/>
</dbReference>
<dbReference type="OrthoDB" id="5291143at2"/>
<organism evidence="9 10">
    <name type="scientific">Noviherbaspirillum saxi</name>
    <dbReference type="NCBI Taxonomy" id="2320863"/>
    <lineage>
        <taxon>Bacteria</taxon>
        <taxon>Pseudomonadati</taxon>
        <taxon>Pseudomonadota</taxon>
        <taxon>Betaproteobacteria</taxon>
        <taxon>Burkholderiales</taxon>
        <taxon>Oxalobacteraceae</taxon>
        <taxon>Noviherbaspirillum</taxon>
    </lineage>
</organism>
<keyword evidence="6" id="KW-0443">Lipid metabolism</keyword>
<evidence type="ECO:0000313" key="9">
    <source>
        <dbReference type="EMBL" id="RJF95428.1"/>
    </source>
</evidence>
<dbReference type="FunFam" id="3.90.226.10:FF:000024">
    <property type="entry name" value="Delta3,5-delta2,4-dienoyl-CoA isomerase"/>
    <property type="match status" value="1"/>
</dbReference>
<dbReference type="NCBIfam" id="NF004794">
    <property type="entry name" value="PRK06142.1"/>
    <property type="match status" value="1"/>
</dbReference>
<sequence length="275" mass="30766">MALQDLNFETLHVRLDGALARIELHRPDKANAINAKMWRELREAMHWLDRTDEARVGIISGAGRFFTAGIDLEMLDDLRRFTREECRGRAGEKLRLSILELQDTITAVERCRKPVIASVHAACIGGGIDLISACDLRYCSEQAWFSVKEVDVGLVADVGTLQRLPKLVGEGMARELSYTARRVDGCEAEQIRLVNRCYADKDALDRAVDDIARDIAAKSPLAIRGTKEMITYVRDHPVADGLNYIATWNAAMLLSNDLDEALAAVKERRVAVFRD</sequence>
<keyword evidence="7" id="KW-0576">Peroxisome</keyword>
<gene>
    <name evidence="9" type="ORF">D3871_18620</name>
</gene>
<evidence type="ECO:0000256" key="8">
    <source>
        <dbReference type="ARBA" id="ARBA00023235"/>
    </source>
</evidence>
<dbReference type="CDD" id="cd06558">
    <property type="entry name" value="crotonase-like"/>
    <property type="match status" value="1"/>
</dbReference>
<evidence type="ECO:0000256" key="1">
    <source>
        <dbReference type="ARBA" id="ARBA00004275"/>
    </source>
</evidence>
<reference evidence="10" key="1">
    <citation type="submission" date="2018-09" db="EMBL/GenBank/DDBJ databases">
        <authorList>
            <person name="Zhu H."/>
        </authorList>
    </citation>
    <scope>NUCLEOTIDE SEQUENCE [LARGE SCALE GENOMIC DNA]</scope>
    <source>
        <strain evidence="10">K1R23-30</strain>
    </source>
</reference>
<keyword evidence="8" id="KW-0413">Isomerase</keyword>
<comment type="caution">
    <text evidence="9">The sequence shown here is derived from an EMBL/GenBank/DDBJ whole genome shotgun (WGS) entry which is preliminary data.</text>
</comment>
<evidence type="ECO:0000256" key="5">
    <source>
        <dbReference type="ARBA" id="ARBA00022990"/>
    </source>
</evidence>
<accession>A0A3A3FIW3</accession>
<name>A0A3A3FIW3_9BURK</name>
<dbReference type="AlphaFoldDB" id="A0A3A3FIW3"/>
<dbReference type="UniPathway" id="UPA00659"/>
<dbReference type="PANTHER" id="PTHR43149:SF1">
    <property type="entry name" value="DELTA(3,5)-DELTA(2,4)-DIENOYL-COA ISOMERASE, MITOCHONDRIAL"/>
    <property type="match status" value="1"/>
</dbReference>
<evidence type="ECO:0000256" key="2">
    <source>
        <dbReference type="ARBA" id="ARBA00005005"/>
    </source>
</evidence>
<dbReference type="FunFam" id="1.10.12.10:FF:000004">
    <property type="entry name" value="Delta3,5-delta2,4-dienoyl-CoA isomerase"/>
    <property type="match status" value="1"/>
</dbReference>
<evidence type="ECO:0000256" key="4">
    <source>
        <dbReference type="ARBA" id="ARBA00022832"/>
    </source>
</evidence>
<dbReference type="Pfam" id="PF00378">
    <property type="entry name" value="ECH_1"/>
    <property type="match status" value="1"/>
</dbReference>
<dbReference type="Proteomes" id="UP000265955">
    <property type="component" value="Unassembled WGS sequence"/>
</dbReference>
<evidence type="ECO:0000256" key="3">
    <source>
        <dbReference type="ARBA" id="ARBA00005254"/>
    </source>
</evidence>
<dbReference type="SUPFAM" id="SSF52096">
    <property type="entry name" value="ClpP/crotonase"/>
    <property type="match status" value="1"/>
</dbReference>
<protein>
    <submittedName>
        <fullName evidence="9">Crotonase/enoyl-CoA hydratase family protein</fullName>
    </submittedName>
</protein>
<dbReference type="PANTHER" id="PTHR43149">
    <property type="entry name" value="ENOYL-COA HYDRATASE"/>
    <property type="match status" value="1"/>
</dbReference>